<dbReference type="PANTHER" id="PTHR43028">
    <property type="entry name" value="3'(2'),5'-BISPHOSPHATE NUCLEOTIDASE 1"/>
    <property type="match status" value="1"/>
</dbReference>
<name>A0A6J7FHC1_9ZZZZ</name>
<dbReference type="Gene3D" id="3.40.190.80">
    <property type="match status" value="1"/>
</dbReference>
<dbReference type="Gene3D" id="3.30.540.10">
    <property type="entry name" value="Fructose-1,6-Bisphosphatase, subunit A, domain 1"/>
    <property type="match status" value="1"/>
</dbReference>
<dbReference type="PRINTS" id="PR00377">
    <property type="entry name" value="IMPHPHTASES"/>
</dbReference>
<dbReference type="GO" id="GO:0050427">
    <property type="term" value="P:3'-phosphoadenosine 5'-phosphosulfate metabolic process"/>
    <property type="evidence" value="ECO:0007669"/>
    <property type="project" value="TreeGrafter"/>
</dbReference>
<keyword evidence="2" id="KW-0460">Magnesium</keyword>
<dbReference type="PROSITE" id="PS00629">
    <property type="entry name" value="IMP_1"/>
    <property type="match status" value="1"/>
</dbReference>
<dbReference type="GO" id="GO:0000103">
    <property type="term" value="P:sulfate assimilation"/>
    <property type="evidence" value="ECO:0007669"/>
    <property type="project" value="TreeGrafter"/>
</dbReference>
<evidence type="ECO:0000256" key="2">
    <source>
        <dbReference type="ARBA" id="ARBA00022842"/>
    </source>
</evidence>
<dbReference type="AlphaFoldDB" id="A0A6J7FHC1"/>
<dbReference type="GO" id="GO:0046872">
    <property type="term" value="F:metal ion binding"/>
    <property type="evidence" value="ECO:0007669"/>
    <property type="project" value="UniProtKB-KW"/>
</dbReference>
<dbReference type="PANTHER" id="PTHR43028:SF5">
    <property type="entry name" value="3'(2'),5'-BISPHOSPHATE NUCLEOTIDASE 1"/>
    <property type="match status" value="1"/>
</dbReference>
<evidence type="ECO:0000259" key="3">
    <source>
        <dbReference type="PROSITE" id="PS50206"/>
    </source>
</evidence>
<sequence>MNFDDHELAHYLAEETGKRLLAVRERLYNDGASTWLAKDVGDAAAQRFLDEAFAEHRPGDAILSEEAADDSNRLTADRVWIIDPLDGTQEYSEFDRADWAVHIALWERKDSNGAPSNEGMLTAGAVALPAFGMVLSTGTPPPTPPQHEGKPRLVVSRNRATDAAIIVAQALDCEVARLGSAGAKAMAVVLGETDIYVHEGGMHQWDSAAPMVVAQAAGLFTSRIDGTPLIYNMRDTWLPDFIVCQQHLAHQVVDALRAGRING</sequence>
<accession>A0A6J7FHC1</accession>
<reference evidence="4" key="1">
    <citation type="submission" date="2020-05" db="EMBL/GenBank/DDBJ databases">
        <authorList>
            <person name="Chiriac C."/>
            <person name="Salcher M."/>
            <person name="Ghai R."/>
            <person name="Kavagutti S V."/>
        </authorList>
    </citation>
    <scope>NUCLEOTIDE SEQUENCE</scope>
</reference>
<evidence type="ECO:0000256" key="1">
    <source>
        <dbReference type="ARBA" id="ARBA00022723"/>
    </source>
</evidence>
<keyword evidence="1" id="KW-0479">Metal-binding</keyword>
<gene>
    <name evidence="4" type="ORF">UFOPK3573_00241</name>
</gene>
<dbReference type="GO" id="GO:0008441">
    <property type="term" value="F:3'(2'),5'-bisphosphate nucleotidase activity"/>
    <property type="evidence" value="ECO:0007669"/>
    <property type="project" value="TreeGrafter"/>
</dbReference>
<dbReference type="InterPro" id="IPR020583">
    <property type="entry name" value="Inositol_monoP_metal-BS"/>
</dbReference>
<protein>
    <submittedName>
        <fullName evidence="4">Unannotated protein</fullName>
    </submittedName>
</protein>
<dbReference type="SUPFAM" id="SSF56655">
    <property type="entry name" value="Carbohydrate phosphatase"/>
    <property type="match status" value="1"/>
</dbReference>
<evidence type="ECO:0000313" key="4">
    <source>
        <dbReference type="EMBL" id="CAB4893268.1"/>
    </source>
</evidence>
<dbReference type="EMBL" id="CAFBMJ010000009">
    <property type="protein sequence ID" value="CAB4893268.1"/>
    <property type="molecule type" value="Genomic_DNA"/>
</dbReference>
<dbReference type="CDD" id="cd01638">
    <property type="entry name" value="CysQ"/>
    <property type="match status" value="1"/>
</dbReference>
<dbReference type="InterPro" id="IPR050725">
    <property type="entry name" value="CysQ/Inositol_MonoPase"/>
</dbReference>
<dbReference type="InterPro" id="IPR001763">
    <property type="entry name" value="Rhodanese-like_dom"/>
</dbReference>
<feature type="domain" description="Rhodanese" evidence="3">
    <location>
        <begin position="180"/>
        <end position="214"/>
    </location>
</feature>
<organism evidence="4">
    <name type="scientific">freshwater metagenome</name>
    <dbReference type="NCBI Taxonomy" id="449393"/>
    <lineage>
        <taxon>unclassified sequences</taxon>
        <taxon>metagenomes</taxon>
        <taxon>ecological metagenomes</taxon>
    </lineage>
</organism>
<dbReference type="PROSITE" id="PS50206">
    <property type="entry name" value="RHODANESE_3"/>
    <property type="match status" value="1"/>
</dbReference>
<dbReference type="Pfam" id="PF00459">
    <property type="entry name" value="Inositol_P"/>
    <property type="match status" value="1"/>
</dbReference>
<dbReference type="InterPro" id="IPR000760">
    <property type="entry name" value="Inositol_monophosphatase-like"/>
</dbReference>
<proteinExistence type="predicted"/>